<gene>
    <name evidence="7" type="ORF">Cni_G01370</name>
</gene>
<evidence type="ECO:0000313" key="7">
    <source>
        <dbReference type="EMBL" id="WOK92679.1"/>
    </source>
</evidence>
<dbReference type="InterPro" id="IPR044660">
    <property type="entry name" value="IBH1-like"/>
</dbReference>
<keyword evidence="8" id="KW-1185">Reference proteome</keyword>
<dbReference type="AlphaFoldDB" id="A0AAQ3Q0Y8"/>
<evidence type="ECO:0000256" key="3">
    <source>
        <dbReference type="ARBA" id="ARBA00023015"/>
    </source>
</evidence>
<dbReference type="CDD" id="cd11444">
    <property type="entry name" value="bHLH_AtIBH1_like"/>
    <property type="match status" value="1"/>
</dbReference>
<protein>
    <recommendedName>
        <fullName evidence="6">IBH1-like N-terminal domain-containing protein</fullName>
    </recommendedName>
</protein>
<dbReference type="SUPFAM" id="SSF47459">
    <property type="entry name" value="HLH, helix-loop-helix DNA-binding domain"/>
    <property type="match status" value="1"/>
</dbReference>
<dbReference type="GO" id="GO:0005634">
    <property type="term" value="C:nucleus"/>
    <property type="evidence" value="ECO:0007669"/>
    <property type="project" value="UniProtKB-SubCell"/>
</dbReference>
<proteinExistence type="inferred from homology"/>
<dbReference type="PANTHER" id="PTHR33124">
    <property type="entry name" value="TRANSCRIPTION FACTOR IBH1-LIKE 1"/>
    <property type="match status" value="1"/>
</dbReference>
<evidence type="ECO:0000256" key="1">
    <source>
        <dbReference type="ARBA" id="ARBA00004123"/>
    </source>
</evidence>
<dbReference type="InterPro" id="IPR059002">
    <property type="entry name" value="IBH1_N"/>
</dbReference>
<keyword evidence="3" id="KW-0805">Transcription regulation</keyword>
<reference evidence="7 8" key="1">
    <citation type="submission" date="2023-10" db="EMBL/GenBank/DDBJ databases">
        <title>Chromosome-scale genome assembly provides insights into flower coloration mechanisms of Canna indica.</title>
        <authorList>
            <person name="Li C."/>
        </authorList>
    </citation>
    <scope>NUCLEOTIDE SEQUENCE [LARGE SCALE GENOMIC DNA]</scope>
    <source>
        <tissue evidence="7">Flower</tissue>
    </source>
</reference>
<dbReference type="EMBL" id="CP136890">
    <property type="protein sequence ID" value="WOK92679.1"/>
    <property type="molecule type" value="Genomic_DNA"/>
</dbReference>
<evidence type="ECO:0000256" key="4">
    <source>
        <dbReference type="ARBA" id="ARBA00023163"/>
    </source>
</evidence>
<evidence type="ECO:0000313" key="8">
    <source>
        <dbReference type="Proteomes" id="UP001327560"/>
    </source>
</evidence>
<keyword evidence="4" id="KW-0804">Transcription</keyword>
<dbReference type="Pfam" id="PF26576">
    <property type="entry name" value="IBH1_N"/>
    <property type="match status" value="1"/>
</dbReference>
<dbReference type="PANTHER" id="PTHR33124:SF42">
    <property type="entry name" value="TRANSCRIPTION FACTOR BHLH146"/>
    <property type="match status" value="1"/>
</dbReference>
<feature type="domain" description="IBH1-like N-terminal" evidence="6">
    <location>
        <begin position="23"/>
        <end position="87"/>
    </location>
</feature>
<sequence length="206" mass="23506">MEEKQGSKRRRVCSLEPNAVVYAGFLYKYIGYLLPALAKAATDLCPCHQTKERKIEKAVRFEVDMALVRSASGFKWSRALKRKLQHGNGESELCEPFTCRLIAKSFDSSMKSNVEKLHLFRPSVAVPRPLALVTAARPRKSASRRSYRDMIGGGRDDEFSRRMRTLRNILPGGREMCLSELLREAKSYMVCLQLQVNILRTLVEIH</sequence>
<evidence type="ECO:0000256" key="2">
    <source>
        <dbReference type="ARBA" id="ARBA00005510"/>
    </source>
</evidence>
<accession>A0AAQ3Q0Y8</accession>
<comment type="similarity">
    <text evidence="2">Belongs to the bHLH protein family.</text>
</comment>
<keyword evidence="5" id="KW-0539">Nucleus</keyword>
<evidence type="ECO:0000256" key="5">
    <source>
        <dbReference type="ARBA" id="ARBA00023242"/>
    </source>
</evidence>
<name>A0AAQ3Q0Y8_9LILI</name>
<dbReference type="GO" id="GO:0000976">
    <property type="term" value="F:transcription cis-regulatory region binding"/>
    <property type="evidence" value="ECO:0007669"/>
    <property type="project" value="UniProtKB-ARBA"/>
</dbReference>
<dbReference type="GO" id="GO:0006355">
    <property type="term" value="P:regulation of DNA-templated transcription"/>
    <property type="evidence" value="ECO:0007669"/>
    <property type="project" value="InterPro"/>
</dbReference>
<organism evidence="7 8">
    <name type="scientific">Canna indica</name>
    <name type="common">Indian-shot</name>
    <dbReference type="NCBI Taxonomy" id="4628"/>
    <lineage>
        <taxon>Eukaryota</taxon>
        <taxon>Viridiplantae</taxon>
        <taxon>Streptophyta</taxon>
        <taxon>Embryophyta</taxon>
        <taxon>Tracheophyta</taxon>
        <taxon>Spermatophyta</taxon>
        <taxon>Magnoliopsida</taxon>
        <taxon>Liliopsida</taxon>
        <taxon>Zingiberales</taxon>
        <taxon>Cannaceae</taxon>
        <taxon>Canna</taxon>
    </lineage>
</organism>
<dbReference type="Proteomes" id="UP001327560">
    <property type="component" value="Chromosome 1"/>
</dbReference>
<dbReference type="GO" id="GO:0046983">
    <property type="term" value="F:protein dimerization activity"/>
    <property type="evidence" value="ECO:0007669"/>
    <property type="project" value="InterPro"/>
</dbReference>
<dbReference type="InterPro" id="IPR044549">
    <property type="entry name" value="bHLH_AtIBH1-like"/>
</dbReference>
<dbReference type="InterPro" id="IPR036638">
    <property type="entry name" value="HLH_DNA-bd_sf"/>
</dbReference>
<comment type="subcellular location">
    <subcellularLocation>
        <location evidence="1">Nucleus</location>
    </subcellularLocation>
</comment>
<evidence type="ECO:0000259" key="6">
    <source>
        <dbReference type="Pfam" id="PF26576"/>
    </source>
</evidence>